<accession>A0AA41UR69</accession>
<evidence type="ECO:0000313" key="2">
    <source>
        <dbReference type="Proteomes" id="UP001165427"/>
    </source>
</evidence>
<keyword evidence="2" id="KW-1185">Reference proteome</keyword>
<name>A0AA41UR69_9BACT</name>
<comment type="caution">
    <text evidence="1">The sequence shown here is derived from an EMBL/GenBank/DDBJ whole genome shotgun (WGS) entry which is preliminary data.</text>
</comment>
<reference evidence="1" key="1">
    <citation type="submission" date="2022-04" db="EMBL/GenBank/DDBJ databases">
        <title>Desulfatitalea alkaliphila sp. nov., a novel anaerobic sulfate-reducing bacterium isolated from terrestrial mud volcano, Taman Peninsula, Russia.</title>
        <authorList>
            <person name="Khomyakova M.A."/>
            <person name="Merkel A.Y."/>
            <person name="Slobodkin A.I."/>
        </authorList>
    </citation>
    <scope>NUCLEOTIDE SEQUENCE</scope>
    <source>
        <strain evidence="1">M08but</strain>
    </source>
</reference>
<gene>
    <name evidence="1" type="ORF">MRX98_15880</name>
</gene>
<protein>
    <submittedName>
        <fullName evidence="1">Uncharacterized protein</fullName>
    </submittedName>
</protein>
<sequence>MVENKDIALDPEAQRLFAQFGGLEAYRAQTPVVGTAHMTQRLLEEQKRHDAVRKLMVQAIWLISRYLADDALALETRRDLRLVEQLAAVLSRLGQTGGHLGCLLIRFRGTPPDPELPAKLDYELVAGHTLVDSRLLPAMARRNGDGWAKLSDQLQDACMVLADYGVNNIFVRLPADGAVPAEPLRVCLKILAGFRRARQDGNPILVRTDNGQRAVPLVNDENLFPDPNLTVLAGLNRLGAAAMANLVDKVDRWLRQQAAQSALKRYAGVYSAALELPKVRAKVRRPPLELNNVKWLLTETDDQDVSAEKLDIARLAVNLAAAAPQQVARMIQSVYGDDYGRIDTRLLGQRLHLSSNMLQAADRRPAARDLGKAVLGNLQLRLDQVKDSVIDDIHVVEAQNRAPSETPSADPAAVHKDIFRMVSFYKGRSTARKKMVGMVHQPIQFSLHDYTILAKDFQIDRAAAETLVRTLKGCFDGQGRFLKRAFAEAVPLFRRYEQKIFHFLWHHMKDVVLPADRTSFLNALQMLTTRMDQPKKALKILIEDLCSDPDAIQFSDNKAIMLANLILHRDKSITDYDMTPEDVVLSRHGIDKQVVQYAAWRVAKDQEAFAAKMRAVHRQLVEALHLGQTGDRKLPPAFLLNLERELFIFFSMVHCDAGKAILCSAAIEYGDPTASIYHQNHSGNCMGALLQNLRVALRGMGCVGAMPDVTLLEGIKVHEETFMRLKKDPQYRAQARMITEWVDEAIKLIRFRS</sequence>
<dbReference type="RefSeq" id="WP_246911903.1">
    <property type="nucleotide sequence ID" value="NZ_JALJRB010000020.1"/>
</dbReference>
<dbReference type="EMBL" id="JALJRB010000020">
    <property type="protein sequence ID" value="MCJ8502063.1"/>
    <property type="molecule type" value="Genomic_DNA"/>
</dbReference>
<dbReference type="AlphaFoldDB" id="A0AA41UR69"/>
<organism evidence="1 2">
    <name type="scientific">Desulfatitalea alkaliphila</name>
    <dbReference type="NCBI Taxonomy" id="2929485"/>
    <lineage>
        <taxon>Bacteria</taxon>
        <taxon>Pseudomonadati</taxon>
        <taxon>Thermodesulfobacteriota</taxon>
        <taxon>Desulfobacteria</taxon>
        <taxon>Desulfobacterales</taxon>
        <taxon>Desulfosarcinaceae</taxon>
        <taxon>Desulfatitalea</taxon>
    </lineage>
</organism>
<proteinExistence type="predicted"/>
<evidence type="ECO:0000313" key="1">
    <source>
        <dbReference type="EMBL" id="MCJ8502063.1"/>
    </source>
</evidence>
<dbReference type="Proteomes" id="UP001165427">
    <property type="component" value="Unassembled WGS sequence"/>
</dbReference>